<reference evidence="2" key="2">
    <citation type="submission" date="2023-01" db="EMBL/GenBank/DDBJ databases">
        <authorList>
            <person name="Petersen C."/>
        </authorList>
    </citation>
    <scope>NUCLEOTIDE SEQUENCE</scope>
    <source>
        <strain evidence="2">IBT 12815</strain>
    </source>
</reference>
<organism evidence="2 3">
    <name type="scientific">Penicillium hordei</name>
    <dbReference type="NCBI Taxonomy" id="40994"/>
    <lineage>
        <taxon>Eukaryota</taxon>
        <taxon>Fungi</taxon>
        <taxon>Dikarya</taxon>
        <taxon>Ascomycota</taxon>
        <taxon>Pezizomycotina</taxon>
        <taxon>Eurotiomycetes</taxon>
        <taxon>Eurotiomycetidae</taxon>
        <taxon>Eurotiales</taxon>
        <taxon>Aspergillaceae</taxon>
        <taxon>Penicillium</taxon>
    </lineage>
</organism>
<reference evidence="2" key="1">
    <citation type="journal article" date="2023" name="IMA Fungus">
        <title>Comparative genomic study of the Penicillium genus elucidates a diverse pangenome and 15 lateral gene transfer events.</title>
        <authorList>
            <person name="Petersen C."/>
            <person name="Sorensen T."/>
            <person name="Nielsen M.R."/>
            <person name="Sondergaard T.E."/>
            <person name="Sorensen J.L."/>
            <person name="Fitzpatrick D.A."/>
            <person name="Frisvad J.C."/>
            <person name="Nielsen K.L."/>
        </authorList>
    </citation>
    <scope>NUCLEOTIDE SEQUENCE</scope>
    <source>
        <strain evidence="2">IBT 12815</strain>
    </source>
</reference>
<feature type="chain" id="PRO_5042184453" evidence="1">
    <location>
        <begin position="19"/>
        <end position="106"/>
    </location>
</feature>
<dbReference type="AlphaFoldDB" id="A0AAD6H6M8"/>
<keyword evidence="3" id="KW-1185">Reference proteome</keyword>
<feature type="signal peptide" evidence="1">
    <location>
        <begin position="1"/>
        <end position="18"/>
    </location>
</feature>
<name>A0AAD6H6M8_9EURO</name>
<gene>
    <name evidence="2" type="ORF">N7537_003891</name>
</gene>
<dbReference type="GeneID" id="81585191"/>
<evidence type="ECO:0000313" key="2">
    <source>
        <dbReference type="EMBL" id="KAJ5607272.1"/>
    </source>
</evidence>
<dbReference type="EMBL" id="JAQJAE010000002">
    <property type="protein sequence ID" value="KAJ5607272.1"/>
    <property type="molecule type" value="Genomic_DNA"/>
</dbReference>
<evidence type="ECO:0000256" key="1">
    <source>
        <dbReference type="SAM" id="SignalP"/>
    </source>
</evidence>
<evidence type="ECO:0000313" key="3">
    <source>
        <dbReference type="Proteomes" id="UP001213799"/>
    </source>
</evidence>
<dbReference type="RefSeq" id="XP_056754697.1">
    <property type="nucleotide sequence ID" value="XM_056894949.1"/>
</dbReference>
<dbReference type="Proteomes" id="UP001213799">
    <property type="component" value="Unassembled WGS sequence"/>
</dbReference>
<accession>A0AAD6H6M8</accession>
<comment type="caution">
    <text evidence="2">The sequence shown here is derived from an EMBL/GenBank/DDBJ whole genome shotgun (WGS) entry which is preliminary data.</text>
</comment>
<keyword evidence="1" id="KW-0732">Signal</keyword>
<proteinExistence type="predicted"/>
<protein>
    <submittedName>
        <fullName evidence="2">Uncharacterized protein</fullName>
    </submittedName>
</protein>
<sequence>MKISTLAVTLVQALAVSAAAIGDLASVKRAADKWNAEAWSNFVKVYAVDDTAKRDVENWNAAAWSNFVKVYAVDDTVKRDGENWNAAAWSNFIKSYVQDFTAEDSE</sequence>